<dbReference type="STRING" id="3827.A0A1S2YA87"/>
<organism evidence="8 9">
    <name type="scientific">Cicer arietinum</name>
    <name type="common">Chickpea</name>
    <name type="synonym">Garbanzo</name>
    <dbReference type="NCBI Taxonomy" id="3827"/>
    <lineage>
        <taxon>Eukaryota</taxon>
        <taxon>Viridiplantae</taxon>
        <taxon>Streptophyta</taxon>
        <taxon>Embryophyta</taxon>
        <taxon>Tracheophyta</taxon>
        <taxon>Spermatophyta</taxon>
        <taxon>Magnoliopsida</taxon>
        <taxon>eudicotyledons</taxon>
        <taxon>Gunneridae</taxon>
        <taxon>Pentapetalae</taxon>
        <taxon>rosids</taxon>
        <taxon>fabids</taxon>
        <taxon>Fabales</taxon>
        <taxon>Fabaceae</taxon>
        <taxon>Papilionoideae</taxon>
        <taxon>50 kb inversion clade</taxon>
        <taxon>NPAAA clade</taxon>
        <taxon>Hologalegina</taxon>
        <taxon>IRL clade</taxon>
        <taxon>Cicereae</taxon>
        <taxon>Cicer</taxon>
    </lineage>
</organism>
<evidence type="ECO:0000256" key="3">
    <source>
        <dbReference type="ARBA" id="ARBA00023125"/>
    </source>
</evidence>
<sequence>MGRNPQVCRSCIHNCRLFHRTTTPSSPTSFYRFILSQNDFSVLYLPSKLKHTMPLLVNKKINLEDSSGQRWVVTVSNDDGSFAFKEGWDVFSLNHGLDIGYLVVFNCINKLDFDVKIYDKSICERLEFSKKKNRKKRSRCRSGSPDRGCMEDDLGGAQNSTENDNDDGRGKTMRTLEQIVDTCCITSRMYQNDVDFFNIDPMFEEVLGTGDASYASKLELFGRNNSFGATDKSAYDMTSALILEENEENKSIMSNMEFQEYNFSENLGSDQAAVSGERFNGITNLIDAQIHIGEIKEVPMNMTPKMCSSNDQLHATELPEGEFNQDNERHFETASAVSCVVPTDNDCLRFNEISNLLDDQIHYGEVKEVPMDMTPKSCSLNDQSNVTGLPETFKREFNEDIESDFETAATVTCVVLTDNGCLKLPKSLSLPHPKRLRMKRTVVLLRDPLRRLWPVLYVEETWLTSGWLDFQRANNIKQADVCVFQVENRSERIITVDIDHK</sequence>
<dbReference type="Gene3D" id="2.40.330.10">
    <property type="entry name" value="DNA-binding pseudobarrel domain"/>
    <property type="match status" value="2"/>
</dbReference>
<dbReference type="PANTHER" id="PTHR31391:SF108">
    <property type="entry name" value="TF-B3 DOMAIN-CONTAINING PROTEIN"/>
    <property type="match status" value="1"/>
</dbReference>
<gene>
    <name evidence="9" type="primary">LOC101495675</name>
</gene>
<dbReference type="GO" id="GO:0003677">
    <property type="term" value="F:DNA binding"/>
    <property type="evidence" value="ECO:0007669"/>
    <property type="project" value="UniProtKB-KW"/>
</dbReference>
<keyword evidence="4" id="KW-0804">Transcription</keyword>
<dbReference type="PaxDb" id="3827-XP_004501829.1"/>
<evidence type="ECO:0000256" key="6">
    <source>
        <dbReference type="SAM" id="MobiDB-lite"/>
    </source>
</evidence>
<dbReference type="SUPFAM" id="SSF101936">
    <property type="entry name" value="DNA-binding pseudobarrel domain"/>
    <property type="match status" value="2"/>
</dbReference>
<comment type="subcellular location">
    <subcellularLocation>
        <location evidence="1">Nucleus</location>
    </subcellularLocation>
</comment>
<dbReference type="InterPro" id="IPR003340">
    <property type="entry name" value="B3_DNA-bd"/>
</dbReference>
<evidence type="ECO:0000313" key="9">
    <source>
        <dbReference type="RefSeq" id="XP_004501829.1"/>
    </source>
</evidence>
<keyword evidence="3" id="KW-0238">DNA-binding</keyword>
<dbReference type="AlphaFoldDB" id="A0A1S2YA87"/>
<dbReference type="PROSITE" id="PS50863">
    <property type="entry name" value="B3"/>
    <property type="match status" value="2"/>
</dbReference>
<reference evidence="9" key="2">
    <citation type="submission" date="2025-08" db="UniProtKB">
        <authorList>
            <consortium name="RefSeq"/>
        </authorList>
    </citation>
    <scope>IDENTIFICATION</scope>
    <source>
        <tissue evidence="9">Etiolated seedlings</tissue>
    </source>
</reference>
<dbReference type="GeneID" id="101495675"/>
<dbReference type="InterPro" id="IPR044837">
    <property type="entry name" value="REM16-like"/>
</dbReference>
<feature type="region of interest" description="Disordered" evidence="6">
    <location>
        <begin position="137"/>
        <end position="172"/>
    </location>
</feature>
<dbReference type="CDD" id="cd10017">
    <property type="entry name" value="B3_DNA"/>
    <property type="match status" value="2"/>
</dbReference>
<name>A0A1S2YA87_CICAR</name>
<evidence type="ECO:0000256" key="4">
    <source>
        <dbReference type="ARBA" id="ARBA00023163"/>
    </source>
</evidence>
<dbReference type="Pfam" id="PF02362">
    <property type="entry name" value="B3"/>
    <property type="match status" value="2"/>
</dbReference>
<dbReference type="eggNOG" id="ENOG502RXIH">
    <property type="taxonomic scope" value="Eukaryota"/>
</dbReference>
<accession>A0A1S2YA87</accession>
<evidence type="ECO:0000313" key="8">
    <source>
        <dbReference type="Proteomes" id="UP000087171"/>
    </source>
</evidence>
<protein>
    <submittedName>
        <fullName evidence="9">Uncharacterized protein LOC101495675 isoform X1</fullName>
    </submittedName>
</protein>
<dbReference type="GO" id="GO:0005634">
    <property type="term" value="C:nucleus"/>
    <property type="evidence" value="ECO:0007669"/>
    <property type="project" value="UniProtKB-SubCell"/>
</dbReference>
<keyword evidence="8" id="KW-1185">Reference proteome</keyword>
<evidence type="ECO:0000256" key="5">
    <source>
        <dbReference type="ARBA" id="ARBA00023242"/>
    </source>
</evidence>
<dbReference type="InterPro" id="IPR015300">
    <property type="entry name" value="DNA-bd_pseudobarrel_sf"/>
</dbReference>
<dbReference type="SMART" id="SM01019">
    <property type="entry name" value="B3"/>
    <property type="match status" value="2"/>
</dbReference>
<feature type="domain" description="TF-B3" evidence="7">
    <location>
        <begin position="28"/>
        <end position="121"/>
    </location>
</feature>
<dbReference type="PANTHER" id="PTHR31391">
    <property type="entry name" value="B3 DOMAIN-CONTAINING PROTEIN OS11G0197600-RELATED"/>
    <property type="match status" value="1"/>
</dbReference>
<dbReference type="KEGG" id="cam:101495675"/>
<dbReference type="Proteomes" id="UP000087171">
    <property type="component" value="Chromosome Ca5"/>
</dbReference>
<dbReference type="OrthoDB" id="635132at2759"/>
<feature type="domain" description="TF-B3" evidence="7">
    <location>
        <begin position="407"/>
        <end position="501"/>
    </location>
</feature>
<dbReference type="RefSeq" id="XP_004501829.1">
    <property type="nucleotide sequence ID" value="XM_004501772.3"/>
</dbReference>
<reference evidence="8" key="1">
    <citation type="journal article" date="2013" name="Nat. Biotechnol.">
        <title>Draft genome sequence of chickpea (Cicer arietinum) provides a resource for trait improvement.</title>
        <authorList>
            <person name="Varshney R.K."/>
            <person name="Song C."/>
            <person name="Saxena R.K."/>
            <person name="Azam S."/>
            <person name="Yu S."/>
            <person name="Sharpe A.G."/>
            <person name="Cannon S."/>
            <person name="Baek J."/>
            <person name="Rosen B.D."/>
            <person name="Tar'an B."/>
            <person name="Millan T."/>
            <person name="Zhang X."/>
            <person name="Ramsay L.D."/>
            <person name="Iwata A."/>
            <person name="Wang Y."/>
            <person name="Nelson W."/>
            <person name="Farmer A.D."/>
            <person name="Gaur P.M."/>
            <person name="Soderlund C."/>
            <person name="Penmetsa R.V."/>
            <person name="Xu C."/>
            <person name="Bharti A.K."/>
            <person name="He W."/>
            <person name="Winter P."/>
            <person name="Zhao S."/>
            <person name="Hane J.K."/>
            <person name="Carrasquilla-Garcia N."/>
            <person name="Condie J.A."/>
            <person name="Upadhyaya H.D."/>
            <person name="Luo M.C."/>
            <person name="Thudi M."/>
            <person name="Gowda C.L."/>
            <person name="Singh N.P."/>
            <person name="Lichtenzveig J."/>
            <person name="Gali K.K."/>
            <person name="Rubio J."/>
            <person name="Nadarajan N."/>
            <person name="Dolezel J."/>
            <person name="Bansal K.C."/>
            <person name="Xu X."/>
            <person name="Edwards D."/>
            <person name="Zhang G."/>
            <person name="Kahl G."/>
            <person name="Gil J."/>
            <person name="Singh K.B."/>
            <person name="Datta S.K."/>
            <person name="Jackson S.A."/>
            <person name="Wang J."/>
            <person name="Cook D.R."/>
        </authorList>
    </citation>
    <scope>NUCLEOTIDE SEQUENCE [LARGE SCALE GENOMIC DNA]</scope>
    <source>
        <strain evidence="8">cv. CDC Frontier</strain>
    </source>
</reference>
<keyword evidence="2" id="KW-0805">Transcription regulation</keyword>
<proteinExistence type="predicted"/>
<evidence type="ECO:0000259" key="7">
    <source>
        <dbReference type="PROSITE" id="PS50863"/>
    </source>
</evidence>
<keyword evidence="5" id="KW-0539">Nucleus</keyword>
<evidence type="ECO:0000256" key="1">
    <source>
        <dbReference type="ARBA" id="ARBA00004123"/>
    </source>
</evidence>
<evidence type="ECO:0000256" key="2">
    <source>
        <dbReference type="ARBA" id="ARBA00023015"/>
    </source>
</evidence>